<evidence type="ECO:0000256" key="1">
    <source>
        <dbReference type="ARBA" id="ARBA00022630"/>
    </source>
</evidence>
<dbReference type="GO" id="GO:0071949">
    <property type="term" value="F:FAD binding"/>
    <property type="evidence" value="ECO:0007669"/>
    <property type="project" value="InterPro"/>
</dbReference>
<keyword evidence="6" id="KW-1185">Reference proteome</keyword>
<feature type="compositionally biased region" description="Polar residues" evidence="3">
    <location>
        <begin position="597"/>
        <end position="606"/>
    </location>
</feature>
<feature type="region of interest" description="Disordered" evidence="3">
    <location>
        <begin position="597"/>
        <end position="627"/>
    </location>
</feature>
<dbReference type="InterPro" id="IPR036188">
    <property type="entry name" value="FAD/NAD-bd_sf"/>
</dbReference>
<keyword evidence="2" id="KW-0274">FAD</keyword>
<dbReference type="EMBL" id="VLTK01000002">
    <property type="protein sequence ID" value="TSI18545.1"/>
    <property type="molecule type" value="Genomic_DNA"/>
</dbReference>
<keyword evidence="5" id="KW-0503">Monooxygenase</keyword>
<proteinExistence type="predicted"/>
<evidence type="ECO:0000313" key="6">
    <source>
        <dbReference type="Proteomes" id="UP000316406"/>
    </source>
</evidence>
<dbReference type="InterPro" id="IPR050641">
    <property type="entry name" value="RIFMO-like"/>
</dbReference>
<comment type="caution">
    <text evidence="5">The sequence shown here is derived from an EMBL/GenBank/DDBJ whole genome shotgun (WGS) entry which is preliminary data.</text>
</comment>
<dbReference type="AlphaFoldDB" id="A0A556CM84"/>
<sequence>MVIFNDGVAETRTPESQVVDTDVLIVGSGPAGASAALFLSTLGVDNIMITKYRWTANTPRAHITNQRTMEIFRDVGIEDQVLADATPHDMIGDTVFCTSIAGDEIGRILTWGNHPARHADYELASPSLNCDIPQTYLEPILVRNATMRGTQTQFSTEYLSHEQDAEGVNVRVLNRLTGSEYTIRAKYVIGADGARSKVAADIELPLEGEMDIAGSMNITFKADLAELVGHRPSVLYWVVQPGSNIGGIGAGLVRMIRPWNEWLIVWGFDISQGAPDVTQADALEVVRNLIGVPDLDAEITGISLWGNNEQYATHLQNGSVFCAGDAVHKHPPSNGLGSNTSIQDSYNLAWKIAAVVNGQAEDSLLETYSVERAPVAKQIVTRANQSGREFGQLFEALGLEPGQSEDEMHAAIASRKDNSAAGANKRAKVREAMELKNYEFNAHGVELGQRYASTAVVTDDREPTPNPRDPQLYYEACTDPGVRLPHVWIGDSADKHSTHDLAAYARFTVFTGTTGAAWEDAALKVSDRLGVRIDTIVIGPDRDTTDLYFDWDRVRGIAEDGAILVRPDKHIAWRIQSLPDNPAAELEQALSSVLGRTTSRTSNLGGNPSVGGSRAHADSHDKETVRS</sequence>
<keyword evidence="5" id="KW-0560">Oxidoreductase</keyword>
<organism evidence="5 6">
    <name type="scientific">Brevibacterium aurantiacum</name>
    <dbReference type="NCBI Taxonomy" id="273384"/>
    <lineage>
        <taxon>Bacteria</taxon>
        <taxon>Bacillati</taxon>
        <taxon>Actinomycetota</taxon>
        <taxon>Actinomycetes</taxon>
        <taxon>Micrococcales</taxon>
        <taxon>Brevibacteriaceae</taxon>
        <taxon>Brevibacterium</taxon>
    </lineage>
</organism>
<evidence type="ECO:0000313" key="5">
    <source>
        <dbReference type="EMBL" id="TSI18545.1"/>
    </source>
</evidence>
<dbReference type="PANTHER" id="PTHR43004">
    <property type="entry name" value="TRK SYSTEM POTASSIUM UPTAKE PROTEIN"/>
    <property type="match status" value="1"/>
</dbReference>
<evidence type="ECO:0000259" key="4">
    <source>
        <dbReference type="Pfam" id="PF01494"/>
    </source>
</evidence>
<gene>
    <name evidence="5" type="ORF">FO013_02995</name>
</gene>
<protein>
    <submittedName>
        <fullName evidence="5">Phenol 2-monooxygenase</fullName>
    </submittedName>
</protein>
<accession>A0A556CM84</accession>
<dbReference type="Gene3D" id="3.30.9.10">
    <property type="entry name" value="D-Amino Acid Oxidase, subunit A, domain 2"/>
    <property type="match status" value="1"/>
</dbReference>
<reference evidence="5 6" key="1">
    <citation type="submission" date="2019-07" db="EMBL/GenBank/DDBJ databases">
        <title>Draft genome sequence of Brevibacterium aurantiacum XU54 isolated from Xinjiang China.</title>
        <authorList>
            <person name="Xu X."/>
        </authorList>
    </citation>
    <scope>NUCLEOTIDE SEQUENCE [LARGE SCALE GENOMIC DNA]</scope>
    <source>
        <strain evidence="5 6">XU54</strain>
    </source>
</reference>
<dbReference type="Proteomes" id="UP000316406">
    <property type="component" value="Unassembled WGS sequence"/>
</dbReference>
<feature type="domain" description="FAD-binding" evidence="4">
    <location>
        <begin position="20"/>
        <end position="383"/>
    </location>
</feature>
<dbReference type="Pfam" id="PF21274">
    <property type="entry name" value="Rng_hyd_C"/>
    <property type="match status" value="1"/>
</dbReference>
<evidence type="ECO:0000256" key="2">
    <source>
        <dbReference type="ARBA" id="ARBA00022827"/>
    </source>
</evidence>
<dbReference type="PANTHER" id="PTHR43004:SF8">
    <property type="entry name" value="FAD-BINDING DOMAIN-CONTAINING PROTEIN-RELATED"/>
    <property type="match status" value="1"/>
</dbReference>
<dbReference type="InterPro" id="IPR002938">
    <property type="entry name" value="FAD-bd"/>
</dbReference>
<dbReference type="RefSeq" id="WP_143921100.1">
    <property type="nucleotide sequence ID" value="NZ_VLTK01000002.1"/>
</dbReference>
<dbReference type="GO" id="GO:0016709">
    <property type="term" value="F:oxidoreductase activity, acting on paired donors, with incorporation or reduction of molecular oxygen, NAD(P)H as one donor, and incorporation of one atom of oxygen"/>
    <property type="evidence" value="ECO:0007669"/>
    <property type="project" value="UniProtKB-ARBA"/>
</dbReference>
<keyword evidence="1" id="KW-0285">Flavoprotein</keyword>
<evidence type="ECO:0000256" key="3">
    <source>
        <dbReference type="SAM" id="MobiDB-lite"/>
    </source>
</evidence>
<dbReference type="OrthoDB" id="4246007at2"/>
<dbReference type="Gene3D" id="3.50.50.60">
    <property type="entry name" value="FAD/NAD(P)-binding domain"/>
    <property type="match status" value="1"/>
</dbReference>
<dbReference type="Pfam" id="PF01494">
    <property type="entry name" value="FAD_binding_3"/>
    <property type="match status" value="1"/>
</dbReference>
<dbReference type="SUPFAM" id="SSF51905">
    <property type="entry name" value="FAD/NAD(P)-binding domain"/>
    <property type="match status" value="1"/>
</dbReference>
<feature type="compositionally biased region" description="Basic and acidic residues" evidence="3">
    <location>
        <begin position="615"/>
        <end position="627"/>
    </location>
</feature>
<dbReference type="PRINTS" id="PR00420">
    <property type="entry name" value="RNGMNOXGNASE"/>
</dbReference>
<name>A0A556CM84_BREAU</name>
<dbReference type="Gene3D" id="3.40.30.120">
    <property type="match status" value="1"/>
</dbReference>